<dbReference type="SMART" id="SM00220">
    <property type="entry name" value="S_TKc"/>
    <property type="match status" value="1"/>
</dbReference>
<keyword evidence="10" id="KW-0812">Transmembrane</keyword>
<keyword evidence="6" id="KW-0067">ATP-binding</keyword>
<dbReference type="Proteomes" id="UP001189429">
    <property type="component" value="Unassembled WGS sequence"/>
</dbReference>
<dbReference type="Pfam" id="PF00069">
    <property type="entry name" value="Pkinase"/>
    <property type="match status" value="1"/>
</dbReference>
<dbReference type="PANTHER" id="PTHR44899:SF3">
    <property type="entry name" value="SERINE_THREONINE-PROTEIN KINASE NEK1"/>
    <property type="match status" value="1"/>
</dbReference>
<feature type="compositionally biased region" description="Gly residues" evidence="9">
    <location>
        <begin position="412"/>
        <end position="422"/>
    </location>
</feature>
<feature type="non-terminal residue" evidence="12">
    <location>
        <position position="443"/>
    </location>
</feature>
<dbReference type="InterPro" id="IPR051131">
    <property type="entry name" value="NEK_Ser/Thr_kinase_NIMA"/>
</dbReference>
<feature type="region of interest" description="Disordered" evidence="9">
    <location>
        <begin position="354"/>
        <end position="443"/>
    </location>
</feature>
<organism evidence="12 13">
    <name type="scientific">Prorocentrum cordatum</name>
    <dbReference type="NCBI Taxonomy" id="2364126"/>
    <lineage>
        <taxon>Eukaryota</taxon>
        <taxon>Sar</taxon>
        <taxon>Alveolata</taxon>
        <taxon>Dinophyceae</taxon>
        <taxon>Prorocentrales</taxon>
        <taxon>Prorocentraceae</taxon>
        <taxon>Prorocentrum</taxon>
    </lineage>
</organism>
<evidence type="ECO:0000313" key="12">
    <source>
        <dbReference type="EMBL" id="CAK0849689.1"/>
    </source>
</evidence>
<comment type="catalytic activity">
    <reaction evidence="7">
        <text>L-threonyl-[protein] + ATP = O-phospho-L-threonyl-[protein] + ADP + H(+)</text>
        <dbReference type="Rhea" id="RHEA:46608"/>
        <dbReference type="Rhea" id="RHEA-COMP:11060"/>
        <dbReference type="Rhea" id="RHEA-COMP:11605"/>
        <dbReference type="ChEBI" id="CHEBI:15378"/>
        <dbReference type="ChEBI" id="CHEBI:30013"/>
        <dbReference type="ChEBI" id="CHEBI:30616"/>
        <dbReference type="ChEBI" id="CHEBI:61977"/>
        <dbReference type="ChEBI" id="CHEBI:456216"/>
        <dbReference type="EC" id="2.7.11.1"/>
    </reaction>
</comment>
<feature type="compositionally biased region" description="Basic residues" evidence="9">
    <location>
        <begin position="385"/>
        <end position="411"/>
    </location>
</feature>
<feature type="non-terminal residue" evidence="12">
    <location>
        <position position="1"/>
    </location>
</feature>
<evidence type="ECO:0000313" key="13">
    <source>
        <dbReference type="Proteomes" id="UP001189429"/>
    </source>
</evidence>
<comment type="catalytic activity">
    <reaction evidence="8">
        <text>L-seryl-[protein] + ATP = O-phospho-L-seryl-[protein] + ADP + H(+)</text>
        <dbReference type="Rhea" id="RHEA:17989"/>
        <dbReference type="Rhea" id="RHEA-COMP:9863"/>
        <dbReference type="Rhea" id="RHEA-COMP:11604"/>
        <dbReference type="ChEBI" id="CHEBI:15378"/>
        <dbReference type="ChEBI" id="CHEBI:29999"/>
        <dbReference type="ChEBI" id="CHEBI:30616"/>
        <dbReference type="ChEBI" id="CHEBI:83421"/>
        <dbReference type="ChEBI" id="CHEBI:456216"/>
        <dbReference type="EC" id="2.7.11.1"/>
    </reaction>
</comment>
<feature type="transmembrane region" description="Helical" evidence="10">
    <location>
        <begin position="37"/>
        <end position="55"/>
    </location>
</feature>
<keyword evidence="10" id="KW-0472">Membrane</keyword>
<feature type="region of interest" description="Disordered" evidence="9">
    <location>
        <begin position="304"/>
        <end position="331"/>
    </location>
</feature>
<proteinExistence type="predicted"/>
<evidence type="ECO:0000256" key="10">
    <source>
        <dbReference type="SAM" id="Phobius"/>
    </source>
</evidence>
<dbReference type="CDD" id="cd00180">
    <property type="entry name" value="PKc"/>
    <property type="match status" value="1"/>
</dbReference>
<evidence type="ECO:0000256" key="6">
    <source>
        <dbReference type="ARBA" id="ARBA00022840"/>
    </source>
</evidence>
<keyword evidence="5" id="KW-0418">Kinase</keyword>
<reference evidence="12" key="1">
    <citation type="submission" date="2023-10" db="EMBL/GenBank/DDBJ databases">
        <authorList>
            <person name="Chen Y."/>
            <person name="Shah S."/>
            <person name="Dougan E. K."/>
            <person name="Thang M."/>
            <person name="Chan C."/>
        </authorList>
    </citation>
    <scope>NUCLEOTIDE SEQUENCE [LARGE SCALE GENOMIC DNA]</scope>
</reference>
<keyword evidence="4" id="KW-0547">Nucleotide-binding</keyword>
<dbReference type="SUPFAM" id="SSF56112">
    <property type="entry name" value="Protein kinase-like (PK-like)"/>
    <property type="match status" value="1"/>
</dbReference>
<dbReference type="EMBL" id="CAUYUJ010015083">
    <property type="protein sequence ID" value="CAK0849689.1"/>
    <property type="molecule type" value="Genomic_DNA"/>
</dbReference>
<dbReference type="Gene3D" id="1.10.510.10">
    <property type="entry name" value="Transferase(Phosphotransferase) domain 1"/>
    <property type="match status" value="1"/>
</dbReference>
<dbReference type="PANTHER" id="PTHR44899">
    <property type="entry name" value="CAMK FAMILY PROTEIN KINASE"/>
    <property type="match status" value="1"/>
</dbReference>
<evidence type="ECO:0000256" key="2">
    <source>
        <dbReference type="ARBA" id="ARBA00022527"/>
    </source>
</evidence>
<keyword evidence="13" id="KW-1185">Reference proteome</keyword>
<keyword evidence="2" id="KW-0723">Serine/threonine-protein kinase</keyword>
<evidence type="ECO:0000256" key="8">
    <source>
        <dbReference type="ARBA" id="ARBA00048679"/>
    </source>
</evidence>
<evidence type="ECO:0000256" key="7">
    <source>
        <dbReference type="ARBA" id="ARBA00047899"/>
    </source>
</evidence>
<protein>
    <recommendedName>
        <fullName evidence="1">non-specific serine/threonine protein kinase</fullName>
        <ecNumber evidence="1">2.7.11.1</ecNumber>
    </recommendedName>
</protein>
<accession>A0ABN9TU36</accession>
<evidence type="ECO:0000256" key="9">
    <source>
        <dbReference type="SAM" id="MobiDB-lite"/>
    </source>
</evidence>
<evidence type="ECO:0000256" key="1">
    <source>
        <dbReference type="ARBA" id="ARBA00012513"/>
    </source>
</evidence>
<name>A0ABN9TU36_9DINO</name>
<sequence length="443" mass="48704">MVLIPRSALSMADPEELQRRRAADAGKVIIMMSKDNIAALGVICSLSILGAIYLWKICTRHSCSCRMCRNQYRTHHLLGSGGYGSVWLVERLVDGRQFVSKKIPVREITEVDEYSLEAKELIKLRHRHIVSYEDDFVHVEYGALEPRTFQVIIMEYCPEGDLKEKIEVDFNSFTEQWVRTIFAQLLQAVQYLHSKSRPPGPQVAERLPGGRRARAPRRLRPLPAHARPGAGAGHDVARGHRLLHGARVPGLVQVREARGHVVAGLRAARAVLRGLHVGAGRHPGRDGHAGFACRAQAGEGELGARRWRRAGRAGATAAGRRPRGAPDGHGLHPEEAVQAWLLHVPPAVRGFAATRRGRRRPHAQPDECPAGGQRGDAQARDHARGPRQRVRRRRGVGHGGRGRLLGHRRGRAGGARGPGGAVEDGRRARAPAHPTPQSEQVVL</sequence>
<evidence type="ECO:0000256" key="5">
    <source>
        <dbReference type="ARBA" id="ARBA00022777"/>
    </source>
</evidence>
<evidence type="ECO:0000256" key="3">
    <source>
        <dbReference type="ARBA" id="ARBA00022679"/>
    </source>
</evidence>
<keyword evidence="10" id="KW-1133">Transmembrane helix</keyword>
<dbReference type="PROSITE" id="PS50011">
    <property type="entry name" value="PROTEIN_KINASE_DOM"/>
    <property type="match status" value="1"/>
</dbReference>
<keyword evidence="3" id="KW-0808">Transferase</keyword>
<dbReference type="InterPro" id="IPR000719">
    <property type="entry name" value="Prot_kinase_dom"/>
</dbReference>
<gene>
    <name evidence="12" type="ORF">PCOR1329_LOCUS42315</name>
</gene>
<comment type="caution">
    <text evidence="12">The sequence shown here is derived from an EMBL/GenBank/DDBJ whole genome shotgun (WGS) entry which is preliminary data.</text>
</comment>
<evidence type="ECO:0000256" key="4">
    <source>
        <dbReference type="ARBA" id="ARBA00022741"/>
    </source>
</evidence>
<dbReference type="EC" id="2.7.11.1" evidence="1"/>
<evidence type="ECO:0000259" key="11">
    <source>
        <dbReference type="PROSITE" id="PS50011"/>
    </source>
</evidence>
<feature type="domain" description="Protein kinase" evidence="11">
    <location>
        <begin position="72"/>
        <end position="443"/>
    </location>
</feature>
<dbReference type="InterPro" id="IPR011009">
    <property type="entry name" value="Kinase-like_dom_sf"/>
</dbReference>